<evidence type="ECO:0000313" key="3">
    <source>
        <dbReference type="WBParaSite" id="PEQ_0000261901-mRNA-1"/>
    </source>
</evidence>
<dbReference type="Pfam" id="PF25127">
    <property type="entry name" value="DUF7819"/>
    <property type="match status" value="1"/>
</dbReference>
<keyword evidence="2" id="KW-1185">Reference proteome</keyword>
<dbReference type="Proteomes" id="UP000887564">
    <property type="component" value="Unplaced"/>
</dbReference>
<dbReference type="PANTHER" id="PTHR12323">
    <property type="entry name" value="SR-RELATED CTD ASSOCIATED FACTOR 6"/>
    <property type="match status" value="1"/>
</dbReference>
<feature type="domain" description="DUF7819" evidence="1">
    <location>
        <begin position="54"/>
        <end position="122"/>
    </location>
</feature>
<dbReference type="GO" id="GO:0006874">
    <property type="term" value="P:intracellular calcium ion homeostasis"/>
    <property type="evidence" value="ECO:0007669"/>
    <property type="project" value="TreeGrafter"/>
</dbReference>
<protein>
    <recommendedName>
        <fullName evidence="1">DUF7819 domain-containing protein</fullName>
    </recommendedName>
</protein>
<proteinExistence type="predicted"/>
<reference evidence="3" key="1">
    <citation type="submission" date="2022-11" db="UniProtKB">
        <authorList>
            <consortium name="WormBaseParasite"/>
        </authorList>
    </citation>
    <scope>IDENTIFICATION</scope>
</reference>
<accession>A0A914R7K3</accession>
<dbReference type="WBParaSite" id="PEQ_0000261901-mRNA-1">
    <property type="protein sequence ID" value="PEQ_0000261901-mRNA-1"/>
    <property type="gene ID" value="PEQ_0000261901"/>
</dbReference>
<name>A0A914R7K3_PAREQ</name>
<organism evidence="2 3">
    <name type="scientific">Parascaris equorum</name>
    <name type="common">Equine roundworm</name>
    <dbReference type="NCBI Taxonomy" id="6256"/>
    <lineage>
        <taxon>Eukaryota</taxon>
        <taxon>Metazoa</taxon>
        <taxon>Ecdysozoa</taxon>
        <taxon>Nematoda</taxon>
        <taxon>Chromadorea</taxon>
        <taxon>Rhabditida</taxon>
        <taxon>Spirurina</taxon>
        <taxon>Ascaridomorpha</taxon>
        <taxon>Ascaridoidea</taxon>
        <taxon>Ascarididae</taxon>
        <taxon>Parascaris</taxon>
    </lineage>
</organism>
<sequence>PDEGDEDAPFVYYDEEEYGGGDAAVVNHDNFPPNEEAMCARGPPQFGGPPLLLDDSALIPNCPYYDLPAGLMLPLIEMDDILYKAVPVAKLRLPPPIPPSERLLRAMDMFYSIRSIDNPRDS</sequence>
<evidence type="ECO:0000259" key="1">
    <source>
        <dbReference type="Pfam" id="PF25127"/>
    </source>
</evidence>
<dbReference type="AlphaFoldDB" id="A0A914R7K3"/>
<dbReference type="InterPro" id="IPR056721">
    <property type="entry name" value="DUF7819"/>
</dbReference>
<dbReference type="PANTHER" id="PTHR12323:SF0">
    <property type="entry name" value="CALCIUM HOMEOSTASIS ENDOPLASMIC RETICULUM PROTEIN"/>
    <property type="match status" value="1"/>
</dbReference>
<dbReference type="GO" id="GO:0048471">
    <property type="term" value="C:perinuclear region of cytoplasm"/>
    <property type="evidence" value="ECO:0007669"/>
    <property type="project" value="TreeGrafter"/>
</dbReference>
<evidence type="ECO:0000313" key="2">
    <source>
        <dbReference type="Proteomes" id="UP000887564"/>
    </source>
</evidence>